<dbReference type="Proteomes" id="UP001501116">
    <property type="component" value="Unassembled WGS sequence"/>
</dbReference>
<organism evidence="3 4">
    <name type="scientific">Amycolatopsis minnesotensis</name>
    <dbReference type="NCBI Taxonomy" id="337894"/>
    <lineage>
        <taxon>Bacteria</taxon>
        <taxon>Bacillati</taxon>
        <taxon>Actinomycetota</taxon>
        <taxon>Actinomycetes</taxon>
        <taxon>Pseudonocardiales</taxon>
        <taxon>Pseudonocardiaceae</taxon>
        <taxon>Amycolatopsis</taxon>
    </lineage>
</organism>
<dbReference type="PRINTS" id="PR00420">
    <property type="entry name" value="RNGMNOXGNASE"/>
</dbReference>
<dbReference type="PANTHER" id="PTHR43747">
    <property type="entry name" value="FAD-BINDING PROTEIN"/>
    <property type="match status" value="1"/>
</dbReference>
<proteinExistence type="inferred from homology"/>
<dbReference type="SUPFAM" id="SSF51905">
    <property type="entry name" value="FAD/NAD(P)-binding domain"/>
    <property type="match status" value="1"/>
</dbReference>
<sequence>MADKALDVIVIGGGPAGAICAAALAKEGHSVLVLERQAFPRFHIGESMLPYMAGLLDRLGLLEAIKAQGYVIKRGGEFIDPTGTKFFGSGVFRADFAKQGDGRHRETFQVERAHFDQVVLDQARAAGAKVRTEAPVTELLLTGDRITGVRYTHDGREHQAHARFVVDASGRAGKIANRFGLRKMIEKLRMVAVFRHYDGLDERHNPGHEGDIQVGSHPDGWVWAIPLSEDKISVGTVMPRSVLRGRDAAQAFEEHSTRIPRITRRLTGTRPCTPFRVETDYCYHTDQVTGPGWLMVGDAGCFGDPMFSGGVLVAMVTGARAAATIGRVLAEPAAEARLMTEYANFFKTGYDTYVRLIFSFYESELVSAVADASAVTPREDLEMYLVRLLGGDFWSARNPIAEALRANRDWDTFAPFEPVFGCPVYPEPDEPGYRAAATTAGRQA</sequence>
<evidence type="ECO:0000256" key="1">
    <source>
        <dbReference type="ARBA" id="ARBA00038396"/>
    </source>
</evidence>
<dbReference type="EMBL" id="BAAANN010000011">
    <property type="protein sequence ID" value="GAA1959201.1"/>
    <property type="molecule type" value="Genomic_DNA"/>
</dbReference>
<accession>A0ABN2QW32</accession>
<dbReference type="RefSeq" id="WP_344418414.1">
    <property type="nucleotide sequence ID" value="NZ_BAAANN010000011.1"/>
</dbReference>
<evidence type="ECO:0000259" key="2">
    <source>
        <dbReference type="Pfam" id="PF01494"/>
    </source>
</evidence>
<dbReference type="Gene3D" id="3.50.50.60">
    <property type="entry name" value="FAD/NAD(P)-binding domain"/>
    <property type="match status" value="1"/>
</dbReference>
<keyword evidence="4" id="KW-1185">Reference proteome</keyword>
<comment type="caution">
    <text evidence="3">The sequence shown here is derived from an EMBL/GenBank/DDBJ whole genome shotgun (WGS) entry which is preliminary data.</text>
</comment>
<comment type="similarity">
    <text evidence="1">Belongs to the flavin-dependent halogenase family. Bacterial tryptophan halogenase subfamily.</text>
</comment>
<dbReference type="PANTHER" id="PTHR43747:SF1">
    <property type="entry name" value="SLR1998 PROTEIN"/>
    <property type="match status" value="1"/>
</dbReference>
<dbReference type="InterPro" id="IPR036188">
    <property type="entry name" value="FAD/NAD-bd_sf"/>
</dbReference>
<dbReference type="Pfam" id="PF01494">
    <property type="entry name" value="FAD_binding_3"/>
    <property type="match status" value="1"/>
</dbReference>
<evidence type="ECO:0000313" key="4">
    <source>
        <dbReference type="Proteomes" id="UP001501116"/>
    </source>
</evidence>
<feature type="domain" description="FAD-binding" evidence="2">
    <location>
        <begin position="6"/>
        <end position="340"/>
    </location>
</feature>
<dbReference type="InterPro" id="IPR002938">
    <property type="entry name" value="FAD-bd"/>
</dbReference>
<protein>
    <submittedName>
        <fullName evidence="3">NAD(P)/FAD-dependent oxidoreductase</fullName>
    </submittedName>
</protein>
<gene>
    <name evidence="3" type="ORF">GCM10009754_32060</name>
</gene>
<name>A0ABN2QW32_9PSEU</name>
<reference evidence="3 4" key="1">
    <citation type="journal article" date="2019" name="Int. J. Syst. Evol. Microbiol.">
        <title>The Global Catalogue of Microorganisms (GCM) 10K type strain sequencing project: providing services to taxonomists for standard genome sequencing and annotation.</title>
        <authorList>
            <consortium name="The Broad Institute Genomics Platform"/>
            <consortium name="The Broad Institute Genome Sequencing Center for Infectious Disease"/>
            <person name="Wu L."/>
            <person name="Ma J."/>
        </authorList>
    </citation>
    <scope>NUCLEOTIDE SEQUENCE [LARGE SCALE GENOMIC DNA]</scope>
    <source>
        <strain evidence="3 4">JCM 14545</strain>
    </source>
</reference>
<evidence type="ECO:0000313" key="3">
    <source>
        <dbReference type="EMBL" id="GAA1959201.1"/>
    </source>
</evidence>
<dbReference type="InterPro" id="IPR050816">
    <property type="entry name" value="Flavin-dep_Halogenase_NPB"/>
</dbReference>